<name>A0A8J3QB83_9ACTN</name>
<sequence length="158" mass="17736">MGRVTSAERFHYMFTWPCGCPFSIASQTIADEAMWLETFDTAAGVTAAKAAGVKMLRITHDQWESEHLARFKARCEHNPPKLPPTDEPKLKDLDEDIIEMVVGDRVSDAINAHLVKLDQNQDILVARLGHLLKAESPFDVRAAIDEMVQAFSDVMEVR</sequence>
<proteinExistence type="predicted"/>
<comment type="caution">
    <text evidence="1">The sequence shown here is derived from an EMBL/GenBank/DDBJ whole genome shotgun (WGS) entry which is preliminary data.</text>
</comment>
<accession>A0A8J3QB83</accession>
<protein>
    <submittedName>
        <fullName evidence="1">Uncharacterized protein</fullName>
    </submittedName>
</protein>
<dbReference type="Proteomes" id="UP000612899">
    <property type="component" value="Unassembled WGS sequence"/>
</dbReference>
<organism evidence="1 2">
    <name type="scientific">Rhizocola hellebori</name>
    <dbReference type="NCBI Taxonomy" id="1392758"/>
    <lineage>
        <taxon>Bacteria</taxon>
        <taxon>Bacillati</taxon>
        <taxon>Actinomycetota</taxon>
        <taxon>Actinomycetes</taxon>
        <taxon>Micromonosporales</taxon>
        <taxon>Micromonosporaceae</taxon>
        <taxon>Rhizocola</taxon>
    </lineage>
</organism>
<evidence type="ECO:0000313" key="2">
    <source>
        <dbReference type="Proteomes" id="UP000612899"/>
    </source>
</evidence>
<reference evidence="1" key="1">
    <citation type="submission" date="2021-01" db="EMBL/GenBank/DDBJ databases">
        <title>Whole genome shotgun sequence of Rhizocola hellebori NBRC 109834.</title>
        <authorList>
            <person name="Komaki H."/>
            <person name="Tamura T."/>
        </authorList>
    </citation>
    <scope>NUCLEOTIDE SEQUENCE</scope>
    <source>
        <strain evidence="1">NBRC 109834</strain>
    </source>
</reference>
<dbReference type="AlphaFoldDB" id="A0A8J3QB83"/>
<dbReference type="EMBL" id="BONY01000036">
    <property type="protein sequence ID" value="GIH07365.1"/>
    <property type="molecule type" value="Genomic_DNA"/>
</dbReference>
<gene>
    <name evidence="1" type="ORF">Rhe02_54320</name>
</gene>
<keyword evidence="2" id="KW-1185">Reference proteome</keyword>
<evidence type="ECO:0000313" key="1">
    <source>
        <dbReference type="EMBL" id="GIH07365.1"/>
    </source>
</evidence>